<dbReference type="CDD" id="cd09898">
    <property type="entry name" value="H3TH_53EXO"/>
    <property type="match status" value="1"/>
</dbReference>
<evidence type="ECO:0000256" key="4">
    <source>
        <dbReference type="SAM" id="Phobius"/>
    </source>
</evidence>
<comment type="caution">
    <text evidence="6">The sequence shown here is derived from an EMBL/GenBank/DDBJ whole genome shotgun (WGS) entry which is preliminary data.</text>
</comment>
<dbReference type="Proteomes" id="UP001177140">
    <property type="component" value="Unassembled WGS sequence"/>
</dbReference>
<organism evidence="6 7">
    <name type="scientific">Papaver nudicaule</name>
    <name type="common">Iceland poppy</name>
    <dbReference type="NCBI Taxonomy" id="74823"/>
    <lineage>
        <taxon>Eukaryota</taxon>
        <taxon>Viridiplantae</taxon>
        <taxon>Streptophyta</taxon>
        <taxon>Embryophyta</taxon>
        <taxon>Tracheophyta</taxon>
        <taxon>Spermatophyta</taxon>
        <taxon>Magnoliopsida</taxon>
        <taxon>Ranunculales</taxon>
        <taxon>Papaveraceae</taxon>
        <taxon>Papaveroideae</taxon>
        <taxon>Papaver</taxon>
    </lineage>
</organism>
<dbReference type="InterPro" id="IPR020046">
    <property type="entry name" value="5-3_exonucl_a-hlix_arch_N"/>
</dbReference>
<dbReference type="PANTHER" id="PTHR42646">
    <property type="entry name" value="FLAP ENDONUCLEASE XNI"/>
    <property type="match status" value="1"/>
</dbReference>
<dbReference type="InterPro" id="IPR008918">
    <property type="entry name" value="HhH2"/>
</dbReference>
<keyword evidence="4" id="KW-0472">Membrane</keyword>
<dbReference type="InterPro" id="IPR029060">
    <property type="entry name" value="PIN-like_dom_sf"/>
</dbReference>
<feature type="transmembrane region" description="Helical" evidence="4">
    <location>
        <begin position="158"/>
        <end position="184"/>
    </location>
</feature>
<sequence length="458" mass="51922">MSMACGRVSPSFLKWRVSHRLGISQLPSRYSNYDMQQTGFIPCLSSPKGFCKLTDALESEPRGITPTVVNLANCVEQNAKLNSKNGRVMLIDGTYMMYRAYYKILARLNRDRYWNADGNGDWVYTISRALSLILDVLELGPSHVAVCFFLLDLQNSKYLIFCLLLFQNCFRLLISCFYCIWYLVITLINFYGVPLGRASAPFREHYDGKGINFRHILYPSYKGNRNATPDTVIQGLQYFKLSLRAMSIPVIQVPGVEADDVIGTLSVNSVADGFKVRVVSPDRDFFQLISPAVRLLRIASRGSEIVSFGVEEFAERYGDLKPSQYVDMVSLTGDKTDNIPEINGIEGADALKLIIKFGTLENLLKCLDQIEEGDIKEALVSNADQAILNKNLLMLRSDLPFHKVPFTTRDLLFKKPKDDGEKFRNLWTAISAYAEGHSAEHLIRRVDNLWKQHTTYKQ</sequence>
<name>A0AA41UZT2_PAPNU</name>
<protein>
    <recommendedName>
        <fullName evidence="5">5'-3' exonuclease domain-containing protein</fullName>
    </recommendedName>
</protein>
<dbReference type="EMBL" id="JAJJMA010054496">
    <property type="protein sequence ID" value="MCL7026267.1"/>
    <property type="molecule type" value="Genomic_DNA"/>
</dbReference>
<keyword evidence="3" id="KW-0238">DNA-binding</keyword>
<dbReference type="Pfam" id="PF02739">
    <property type="entry name" value="5_3_exonuc_N"/>
    <property type="match status" value="1"/>
</dbReference>
<keyword evidence="4" id="KW-0812">Transmembrane</keyword>
<dbReference type="GO" id="GO:0008409">
    <property type="term" value="F:5'-3' exonuclease activity"/>
    <property type="evidence" value="ECO:0007669"/>
    <property type="project" value="InterPro"/>
</dbReference>
<dbReference type="InterPro" id="IPR002421">
    <property type="entry name" value="5-3_exonuclease"/>
</dbReference>
<evidence type="ECO:0000313" key="7">
    <source>
        <dbReference type="Proteomes" id="UP001177140"/>
    </source>
</evidence>
<evidence type="ECO:0000313" key="6">
    <source>
        <dbReference type="EMBL" id="MCL7026267.1"/>
    </source>
</evidence>
<keyword evidence="2" id="KW-0378">Hydrolase</keyword>
<dbReference type="InterPro" id="IPR036279">
    <property type="entry name" value="5-3_exonuclease_C_sf"/>
</dbReference>
<dbReference type="SMART" id="SM00279">
    <property type="entry name" value="HhH2"/>
    <property type="match status" value="1"/>
</dbReference>
<feature type="domain" description="5'-3' exonuclease" evidence="5">
    <location>
        <begin position="83"/>
        <end position="414"/>
    </location>
</feature>
<evidence type="ECO:0000259" key="5">
    <source>
        <dbReference type="SMART" id="SM00475"/>
    </source>
</evidence>
<evidence type="ECO:0000256" key="1">
    <source>
        <dbReference type="ARBA" id="ARBA00022722"/>
    </source>
</evidence>
<accession>A0AA41UZT2</accession>
<dbReference type="GO" id="GO:0003677">
    <property type="term" value="F:DNA binding"/>
    <property type="evidence" value="ECO:0007669"/>
    <property type="project" value="UniProtKB-KW"/>
</dbReference>
<evidence type="ECO:0000256" key="2">
    <source>
        <dbReference type="ARBA" id="ARBA00022801"/>
    </source>
</evidence>
<gene>
    <name evidence="6" type="ORF">MKW94_011352</name>
</gene>
<dbReference type="PANTHER" id="PTHR42646:SF2">
    <property type="entry name" value="5'-3' EXONUCLEASE FAMILY PROTEIN"/>
    <property type="match status" value="1"/>
</dbReference>
<proteinExistence type="predicted"/>
<dbReference type="GO" id="GO:0033567">
    <property type="term" value="P:DNA replication, Okazaki fragment processing"/>
    <property type="evidence" value="ECO:0007669"/>
    <property type="project" value="InterPro"/>
</dbReference>
<keyword evidence="7" id="KW-1185">Reference proteome</keyword>
<dbReference type="SUPFAM" id="SSF88723">
    <property type="entry name" value="PIN domain-like"/>
    <property type="match status" value="2"/>
</dbReference>
<evidence type="ECO:0000256" key="3">
    <source>
        <dbReference type="ARBA" id="ARBA00023125"/>
    </source>
</evidence>
<dbReference type="SMART" id="SM00475">
    <property type="entry name" value="53EXOc"/>
    <property type="match status" value="1"/>
</dbReference>
<dbReference type="CDD" id="cd09859">
    <property type="entry name" value="PIN_53EXO"/>
    <property type="match status" value="1"/>
</dbReference>
<keyword evidence="4" id="KW-1133">Transmembrane helix</keyword>
<dbReference type="InterPro" id="IPR020045">
    <property type="entry name" value="DNA_polI_H3TH"/>
</dbReference>
<dbReference type="Pfam" id="PF01367">
    <property type="entry name" value="5_3_exonuc"/>
    <property type="match status" value="1"/>
</dbReference>
<dbReference type="InterPro" id="IPR038969">
    <property type="entry name" value="FEN"/>
</dbReference>
<dbReference type="SUPFAM" id="SSF47807">
    <property type="entry name" value="5' to 3' exonuclease, C-terminal subdomain"/>
    <property type="match status" value="1"/>
</dbReference>
<dbReference type="AlphaFoldDB" id="A0AA41UZT2"/>
<dbReference type="GO" id="GO:0017108">
    <property type="term" value="F:5'-flap endonuclease activity"/>
    <property type="evidence" value="ECO:0007669"/>
    <property type="project" value="InterPro"/>
</dbReference>
<reference evidence="6" key="1">
    <citation type="submission" date="2022-03" db="EMBL/GenBank/DDBJ databases">
        <title>A functionally conserved STORR gene fusion in Papaver species that diverged 16.8 million years ago.</title>
        <authorList>
            <person name="Catania T."/>
        </authorList>
    </citation>
    <scope>NUCLEOTIDE SEQUENCE</scope>
    <source>
        <strain evidence="6">S-191538</strain>
    </source>
</reference>
<dbReference type="Gene3D" id="1.10.150.20">
    <property type="entry name" value="5' to 3' exonuclease, C-terminal subdomain"/>
    <property type="match status" value="1"/>
</dbReference>
<dbReference type="Gene3D" id="3.40.50.1010">
    <property type="entry name" value="5'-nuclease"/>
    <property type="match status" value="2"/>
</dbReference>
<keyword evidence="1" id="KW-0540">Nuclease</keyword>